<gene>
    <name evidence="6" type="primary">rlmB</name>
    <name evidence="8" type="ORF">DFP76_103380</name>
</gene>
<dbReference type="SUPFAM" id="SSF55315">
    <property type="entry name" value="L30e-like"/>
    <property type="match status" value="1"/>
</dbReference>
<organism evidence="8 9">
    <name type="scientific">Marinomonas aquiplantarum</name>
    <dbReference type="NCBI Taxonomy" id="491951"/>
    <lineage>
        <taxon>Bacteria</taxon>
        <taxon>Pseudomonadati</taxon>
        <taxon>Pseudomonadota</taxon>
        <taxon>Gammaproteobacteria</taxon>
        <taxon>Oceanospirillales</taxon>
        <taxon>Oceanospirillaceae</taxon>
        <taxon>Marinomonas</taxon>
    </lineage>
</organism>
<dbReference type="Proteomes" id="UP000252086">
    <property type="component" value="Unassembled WGS sequence"/>
</dbReference>
<dbReference type="NCBIfam" id="TIGR00186">
    <property type="entry name" value="rRNA_methyl_3"/>
    <property type="match status" value="1"/>
</dbReference>
<feature type="binding site" evidence="6">
    <location>
        <position position="223"/>
    </location>
    <ligand>
        <name>S-adenosyl-L-methionine</name>
        <dbReference type="ChEBI" id="CHEBI:59789"/>
    </ligand>
</feature>
<evidence type="ECO:0000256" key="2">
    <source>
        <dbReference type="ARBA" id="ARBA00022552"/>
    </source>
</evidence>
<proteinExistence type="inferred from homology"/>
<evidence type="ECO:0000313" key="8">
    <source>
        <dbReference type="EMBL" id="RBO84106.1"/>
    </source>
</evidence>
<comment type="catalytic activity">
    <reaction evidence="6">
        <text>guanosine(2251) in 23S rRNA + S-adenosyl-L-methionine = 2'-O-methylguanosine(2251) in 23S rRNA + S-adenosyl-L-homocysteine + H(+)</text>
        <dbReference type="Rhea" id="RHEA:24140"/>
        <dbReference type="Rhea" id="RHEA-COMP:10239"/>
        <dbReference type="Rhea" id="RHEA-COMP:10241"/>
        <dbReference type="ChEBI" id="CHEBI:15378"/>
        <dbReference type="ChEBI" id="CHEBI:57856"/>
        <dbReference type="ChEBI" id="CHEBI:59789"/>
        <dbReference type="ChEBI" id="CHEBI:74269"/>
        <dbReference type="ChEBI" id="CHEBI:74445"/>
        <dbReference type="EC" id="2.1.1.185"/>
    </reaction>
</comment>
<evidence type="ECO:0000256" key="1">
    <source>
        <dbReference type="ARBA" id="ARBA00022490"/>
    </source>
</evidence>
<dbReference type="GO" id="GO:0005829">
    <property type="term" value="C:cytosol"/>
    <property type="evidence" value="ECO:0007669"/>
    <property type="project" value="TreeGrafter"/>
</dbReference>
<dbReference type="InterPro" id="IPR029028">
    <property type="entry name" value="Alpha/beta_knot_MTases"/>
</dbReference>
<dbReference type="HAMAP" id="MF_01887">
    <property type="entry name" value="23SrRNA_methyltr_B"/>
    <property type="match status" value="1"/>
</dbReference>
<keyword evidence="1 6" id="KW-0963">Cytoplasm</keyword>
<dbReference type="InterPro" id="IPR013123">
    <property type="entry name" value="SpoU_subst-bd"/>
</dbReference>
<dbReference type="Pfam" id="PF08032">
    <property type="entry name" value="SpoU_sub_bind"/>
    <property type="match status" value="1"/>
</dbReference>
<name>A0A366D2D9_9GAMM</name>
<dbReference type="SMART" id="SM00967">
    <property type="entry name" value="SpoU_sub_bind"/>
    <property type="match status" value="1"/>
</dbReference>
<dbReference type="GO" id="GO:0070039">
    <property type="term" value="F:rRNA (guanosine-2'-O-)-methyltransferase activity"/>
    <property type="evidence" value="ECO:0007669"/>
    <property type="project" value="UniProtKB-UniRule"/>
</dbReference>
<dbReference type="OrthoDB" id="9785673at2"/>
<evidence type="ECO:0000313" key="9">
    <source>
        <dbReference type="Proteomes" id="UP000252086"/>
    </source>
</evidence>
<dbReference type="Pfam" id="PF00588">
    <property type="entry name" value="SpoU_methylase"/>
    <property type="match status" value="1"/>
</dbReference>
<feature type="binding site" evidence="6">
    <location>
        <position position="232"/>
    </location>
    <ligand>
        <name>S-adenosyl-L-methionine</name>
        <dbReference type="ChEBI" id="CHEBI:59789"/>
    </ligand>
</feature>
<dbReference type="SUPFAM" id="SSF75217">
    <property type="entry name" value="alpha/beta knot"/>
    <property type="match status" value="1"/>
</dbReference>
<accession>A0A366D2D9</accession>
<dbReference type="CDD" id="cd18103">
    <property type="entry name" value="SpoU-like_RlmB"/>
    <property type="match status" value="1"/>
</dbReference>
<evidence type="ECO:0000256" key="6">
    <source>
        <dbReference type="HAMAP-Rule" id="MF_01887"/>
    </source>
</evidence>
<dbReference type="InterPro" id="IPR001537">
    <property type="entry name" value="SpoU_MeTrfase"/>
</dbReference>
<keyword evidence="4 6" id="KW-0808">Transferase</keyword>
<feature type="binding site" evidence="6">
    <location>
        <position position="203"/>
    </location>
    <ligand>
        <name>S-adenosyl-L-methionine</name>
        <dbReference type="ChEBI" id="CHEBI:59789"/>
    </ligand>
</feature>
<evidence type="ECO:0000256" key="5">
    <source>
        <dbReference type="ARBA" id="ARBA00022691"/>
    </source>
</evidence>
<comment type="function">
    <text evidence="6">Specifically methylates the ribose of guanosine 2251 in 23S rRNA.</text>
</comment>
<evidence type="ECO:0000259" key="7">
    <source>
        <dbReference type="SMART" id="SM00967"/>
    </source>
</evidence>
<dbReference type="Gene3D" id="3.40.1280.10">
    <property type="match status" value="1"/>
</dbReference>
<dbReference type="PANTHER" id="PTHR46429">
    <property type="entry name" value="23S RRNA (GUANOSINE-2'-O-)-METHYLTRANSFERASE RLMB"/>
    <property type="match status" value="1"/>
</dbReference>
<comment type="caution">
    <text evidence="8">The sequence shown here is derived from an EMBL/GenBank/DDBJ whole genome shotgun (WGS) entry which is preliminary data.</text>
</comment>
<keyword evidence="9" id="KW-1185">Reference proteome</keyword>
<dbReference type="Gene3D" id="3.30.1330.30">
    <property type="match status" value="1"/>
</dbReference>
<comment type="similarity">
    <text evidence="6">Belongs to the class IV-like SAM-binding methyltransferase superfamily. RNA methyltransferase TrmH family. RlmB subfamily.</text>
</comment>
<dbReference type="GO" id="GO:0003723">
    <property type="term" value="F:RNA binding"/>
    <property type="evidence" value="ECO:0007669"/>
    <property type="project" value="InterPro"/>
</dbReference>
<dbReference type="PANTHER" id="PTHR46429:SF1">
    <property type="entry name" value="23S RRNA (GUANOSINE-2'-O-)-METHYLTRANSFERASE RLMB"/>
    <property type="match status" value="1"/>
</dbReference>
<evidence type="ECO:0000256" key="3">
    <source>
        <dbReference type="ARBA" id="ARBA00022603"/>
    </source>
</evidence>
<dbReference type="InterPro" id="IPR004441">
    <property type="entry name" value="rRNA_MeTrfase_TrmH"/>
</dbReference>
<keyword evidence="3 6" id="KW-0489">Methyltransferase</keyword>
<evidence type="ECO:0000256" key="4">
    <source>
        <dbReference type="ARBA" id="ARBA00022679"/>
    </source>
</evidence>
<comment type="subcellular location">
    <subcellularLocation>
        <location evidence="6">Cytoplasm</location>
    </subcellularLocation>
</comment>
<dbReference type="EC" id="2.1.1.185" evidence="6"/>
<feature type="domain" description="RNA 2-O ribose methyltransferase substrate binding" evidence="7">
    <location>
        <begin position="6"/>
        <end position="86"/>
    </location>
</feature>
<dbReference type="InterPro" id="IPR029026">
    <property type="entry name" value="tRNA_m1G_MTases_N"/>
</dbReference>
<keyword evidence="5 6" id="KW-0949">S-adenosyl-L-methionine</keyword>
<dbReference type="AlphaFoldDB" id="A0A366D2D9"/>
<dbReference type="EMBL" id="QNRF01000003">
    <property type="protein sequence ID" value="RBO84106.1"/>
    <property type="molecule type" value="Genomic_DNA"/>
</dbReference>
<sequence>MSDLEWIYGIHAVENALSQQADRIKEVRFQEGRDDKKTQRLMKLCKTNKVRYSLVPRRDLDQLFSKTKERVVHQGVVAYTTMTKAGSEADLHAYVEGLDETPLVIILDGVTDPHNLGACLRSADAAGAHAVIMPKDNSAPLNATVSKVACGAAESMPVYAVTNLARTMKKLQDQGIWIFGTAGEATGTIYEQDLTIPTAIVMGAEGEGMRRLTREQCDYLVKLPMAGVVSSLNVSVATGVCLYEVVRQRAVKAKR</sequence>
<dbReference type="FunFam" id="3.40.1280.10:FF:000008">
    <property type="entry name" value="Group 3 RNA methyltransferase TrmH"/>
    <property type="match status" value="1"/>
</dbReference>
<protein>
    <recommendedName>
        <fullName evidence="6">23S rRNA (guanosine-2'-O-)-methyltransferase RlmB</fullName>
        <ecNumber evidence="6">2.1.1.185</ecNumber>
    </recommendedName>
    <alternativeName>
        <fullName evidence="6">23S rRNA (guanosine2251 2'-O)-methyltransferase</fullName>
    </alternativeName>
    <alternativeName>
        <fullName evidence="6">23S rRNA Gm2251 2'-O-methyltransferase</fullName>
    </alternativeName>
</protein>
<reference evidence="8 9" key="1">
    <citation type="submission" date="2018-06" db="EMBL/GenBank/DDBJ databases">
        <title>Genomic Encyclopedia of Type Strains, Phase III (KMG-III): the genomes of soil and plant-associated and newly described type strains.</title>
        <authorList>
            <person name="Whitman W."/>
        </authorList>
    </citation>
    <scope>NUCLEOTIDE SEQUENCE [LARGE SCALE GENOMIC DNA]</scope>
    <source>
        <strain evidence="8 9">CECT 7732</strain>
    </source>
</reference>
<dbReference type="InterPro" id="IPR029064">
    <property type="entry name" value="Ribosomal_eL30-like_sf"/>
</dbReference>
<dbReference type="RefSeq" id="WP_113874068.1">
    <property type="nucleotide sequence ID" value="NZ_QNRF01000003.1"/>
</dbReference>
<keyword evidence="2 6" id="KW-0698">rRNA processing</keyword>
<dbReference type="InterPro" id="IPR024915">
    <property type="entry name" value="23S_rRNA_MeTrfase_RlmB"/>
</dbReference>